<evidence type="ECO:0000256" key="2">
    <source>
        <dbReference type="SAM" id="MobiDB-lite"/>
    </source>
</evidence>
<dbReference type="OrthoDB" id="418495at2759"/>
<evidence type="ECO:0000256" key="1">
    <source>
        <dbReference type="SAM" id="Coils"/>
    </source>
</evidence>
<comment type="caution">
    <text evidence="4">The sequence shown here is derived from an EMBL/GenBank/DDBJ whole genome shotgun (WGS) entry which is preliminary data.</text>
</comment>
<dbReference type="InterPro" id="IPR006869">
    <property type="entry name" value="DUF547"/>
</dbReference>
<gene>
    <name evidence="4" type="ORF">Cgig2_032483</name>
</gene>
<organism evidence="4 5">
    <name type="scientific">Carnegiea gigantea</name>
    <dbReference type="NCBI Taxonomy" id="171969"/>
    <lineage>
        <taxon>Eukaryota</taxon>
        <taxon>Viridiplantae</taxon>
        <taxon>Streptophyta</taxon>
        <taxon>Embryophyta</taxon>
        <taxon>Tracheophyta</taxon>
        <taxon>Spermatophyta</taxon>
        <taxon>Magnoliopsida</taxon>
        <taxon>eudicotyledons</taxon>
        <taxon>Gunneridae</taxon>
        <taxon>Pentapetalae</taxon>
        <taxon>Caryophyllales</taxon>
        <taxon>Cactineae</taxon>
        <taxon>Cactaceae</taxon>
        <taxon>Cactoideae</taxon>
        <taxon>Echinocereeae</taxon>
        <taxon>Carnegiea</taxon>
    </lineage>
</organism>
<dbReference type="Pfam" id="PF04784">
    <property type="entry name" value="DUF547"/>
    <property type="match status" value="1"/>
</dbReference>
<dbReference type="PANTHER" id="PTHR23054">
    <property type="entry name" value="TERNARY COMPLEX FACTOR MIP1, LEUCINE-ZIPPER-RELATED"/>
    <property type="match status" value="1"/>
</dbReference>
<reference evidence="4" key="1">
    <citation type="submission" date="2022-04" db="EMBL/GenBank/DDBJ databases">
        <title>Carnegiea gigantea Genome sequencing and assembly v2.</title>
        <authorList>
            <person name="Copetti D."/>
            <person name="Sanderson M.J."/>
            <person name="Burquez A."/>
            <person name="Wojciechowski M.F."/>
        </authorList>
    </citation>
    <scope>NUCLEOTIDE SEQUENCE</scope>
    <source>
        <strain evidence="4">SGP5-SGP5p</strain>
        <tissue evidence="4">Aerial part</tissue>
    </source>
</reference>
<dbReference type="AlphaFoldDB" id="A0A9Q1KXT8"/>
<name>A0A9Q1KXT8_9CARY</name>
<feature type="domain" description="DUF547" evidence="3">
    <location>
        <begin position="290"/>
        <end position="404"/>
    </location>
</feature>
<evidence type="ECO:0000313" key="5">
    <source>
        <dbReference type="Proteomes" id="UP001153076"/>
    </source>
</evidence>
<keyword evidence="5" id="KW-1185">Reference proteome</keyword>
<feature type="coiled-coil region" evidence="1">
    <location>
        <begin position="17"/>
        <end position="44"/>
    </location>
</feature>
<dbReference type="EMBL" id="JAKOGI010000012">
    <property type="protein sequence ID" value="KAJ8450858.1"/>
    <property type="molecule type" value="Genomic_DNA"/>
</dbReference>
<keyword evidence="1" id="KW-0175">Coiled coil</keyword>
<protein>
    <recommendedName>
        <fullName evidence="3">DUF547 domain-containing protein</fullName>
    </recommendedName>
</protein>
<proteinExistence type="predicted"/>
<dbReference type="Proteomes" id="UP001153076">
    <property type="component" value="Unassembled WGS sequence"/>
</dbReference>
<evidence type="ECO:0000259" key="3">
    <source>
        <dbReference type="Pfam" id="PF04784"/>
    </source>
</evidence>
<feature type="region of interest" description="Disordered" evidence="2">
    <location>
        <begin position="57"/>
        <end position="84"/>
    </location>
</feature>
<evidence type="ECO:0000313" key="4">
    <source>
        <dbReference type="EMBL" id="KAJ8450858.1"/>
    </source>
</evidence>
<accession>A0A9Q1KXT8</accession>
<dbReference type="PANTHER" id="PTHR23054:SF18">
    <property type="entry name" value="TERNARY COMPLEX FACTOR MIP1, LEUCINE-ZIPPER"/>
    <property type="match status" value="1"/>
</dbReference>
<sequence>METHLSERPIFPKTKSTAEIIKEINILELEVKQLEEYLLSLYRKAFDHHVALSSGKVKIEHKRDGSQMPQDHAKKDDVPPGEHNEFWEQKGILDSSIHRSHSSLSRHSIQSPPSAGMAAEPVYSYHSMPLITLLERGSREASDAIVVLGDHASGINSGRVMDAANWISEEMLRCISTVYCQLSASSVISSHDFPSPAVSFESTICGLVPHNESNHDESNLWSPPHRITASFDLHSDAPFNAVEYEEFNRPCSQIVEILQICRDSEKLKEIEPMLQNFRSLANKLEGLKPNKLKHEEKLAFWINVHNALVMHAAYNVGGHTISIDMIQNFILGCRLPQPGQWFHRLFNPKKKLRTGAVRKSFALDRPEPLSYFALSCASHSDPLIRAYTPKTIYQELIDARGEYILSNYTFHKEHHKILLPKIVDIYAKDSGLHPADLMGIIEQILPADPHRNRTSKSWKKKGNIGWIPHDFSFRCQLSRDLFH</sequence>